<dbReference type="Gene3D" id="3.10.180.10">
    <property type="entry name" value="2,3-Dihydroxybiphenyl 1,2-Dioxygenase, domain 1"/>
    <property type="match status" value="1"/>
</dbReference>
<evidence type="ECO:0000313" key="2">
    <source>
        <dbReference type="EMBL" id="QVI19219.1"/>
    </source>
</evidence>
<dbReference type="GeneID" id="300993217"/>
<feature type="domain" description="VOC" evidence="1">
    <location>
        <begin position="8"/>
        <end position="138"/>
    </location>
</feature>
<dbReference type="PANTHER" id="PTHR36437:SF2">
    <property type="entry name" value="GLYOXALASE_BLEOMYCIN RESISTANCE PROTEIN_DIOXYGENASE"/>
    <property type="match status" value="1"/>
</dbReference>
<dbReference type="EMBL" id="CP074371">
    <property type="protein sequence ID" value="QVI19219.1"/>
    <property type="molecule type" value="Genomic_DNA"/>
</dbReference>
<dbReference type="Proteomes" id="UP000683310">
    <property type="component" value="Chromosome"/>
</dbReference>
<dbReference type="InterPro" id="IPR037523">
    <property type="entry name" value="VOC_core"/>
</dbReference>
<dbReference type="PANTHER" id="PTHR36437">
    <property type="entry name" value="GLYOXALASE/BLEOMYCIN RESISTANCE PROTEIN/DIOXYGENASE"/>
    <property type="match status" value="1"/>
</dbReference>
<protein>
    <submittedName>
        <fullName evidence="2">VOC family protein</fullName>
    </submittedName>
</protein>
<reference evidence="2 3" key="1">
    <citation type="submission" date="2021-04" db="EMBL/GenBank/DDBJ databases">
        <title>Nocardia tengchongensis.</title>
        <authorList>
            <person name="Zhuang k."/>
            <person name="Ran Y."/>
            <person name="Li W."/>
        </authorList>
    </citation>
    <scope>NUCLEOTIDE SEQUENCE [LARGE SCALE GENOMIC DNA]</scope>
    <source>
        <strain evidence="2 3">CFH S0057</strain>
    </source>
</reference>
<proteinExistence type="predicted"/>
<accession>A0ABX8CGY1</accession>
<dbReference type="PROSITE" id="PS51819">
    <property type="entry name" value="VOC"/>
    <property type="match status" value="1"/>
</dbReference>
<dbReference type="Pfam" id="PF00903">
    <property type="entry name" value="Glyoxalase"/>
    <property type="match status" value="1"/>
</dbReference>
<gene>
    <name evidence="2" type="ORF">KHQ06_22580</name>
</gene>
<sequence length="140" mass="15533">MTTGKDLVLSHVAVLVGDQQQALEFYRDVIGLEVRQDMPFFGDVRWLTVGPATQPGIEFLLETPTMNPNEAAVQANRARLESRAMGTLIFVTEDVDATFKRLEAAGVPVEQPLIDQPYGMRDCGFADPWGNHLRFSQPQG</sequence>
<organism evidence="2 3">
    <name type="scientific">Nocardia tengchongensis</name>
    <dbReference type="NCBI Taxonomy" id="2055889"/>
    <lineage>
        <taxon>Bacteria</taxon>
        <taxon>Bacillati</taxon>
        <taxon>Actinomycetota</taxon>
        <taxon>Actinomycetes</taxon>
        <taxon>Mycobacteriales</taxon>
        <taxon>Nocardiaceae</taxon>
        <taxon>Nocardia</taxon>
    </lineage>
</organism>
<evidence type="ECO:0000313" key="3">
    <source>
        <dbReference type="Proteomes" id="UP000683310"/>
    </source>
</evidence>
<dbReference type="SUPFAM" id="SSF54593">
    <property type="entry name" value="Glyoxalase/Bleomycin resistance protein/Dihydroxybiphenyl dioxygenase"/>
    <property type="match status" value="1"/>
</dbReference>
<evidence type="ECO:0000259" key="1">
    <source>
        <dbReference type="PROSITE" id="PS51819"/>
    </source>
</evidence>
<dbReference type="RefSeq" id="WP_213555253.1">
    <property type="nucleotide sequence ID" value="NZ_JBFAJM010000010.1"/>
</dbReference>
<dbReference type="InterPro" id="IPR004360">
    <property type="entry name" value="Glyas_Fos-R_dOase_dom"/>
</dbReference>
<name>A0ABX8CGY1_9NOCA</name>
<dbReference type="InterPro" id="IPR029068">
    <property type="entry name" value="Glyas_Bleomycin-R_OHBP_Dase"/>
</dbReference>
<keyword evidence="3" id="KW-1185">Reference proteome</keyword>